<comment type="caution">
    <text evidence="1">The sequence shown here is derived from an EMBL/GenBank/DDBJ whole genome shotgun (WGS) entry which is preliminary data.</text>
</comment>
<proteinExistence type="predicted"/>
<evidence type="ECO:0000313" key="2">
    <source>
        <dbReference type="Proteomes" id="UP001153332"/>
    </source>
</evidence>
<sequence length="453" mass="49775">MNAGMRDQRLRLQWVKDNIAAFGGDPDRITVFGLSAGGTFPSLQLLAYGGKEGVPFTQLWSMSGPPGNALNVTTDAVGTHTRAVAEKLGCNLENDEKTLECMRSIPVDQMTEVAMEYSVNNHPPSGIHTFIPSIDGDFMPDRHTVLYKAGKFVKGIPIVYGWSHDDGSGSAIPASLYQTDDDMKGAFKPFSHELTDDDFKKFFSLYPSADFETEFTNYKQNMKEGDEPVPMNFFRLSKMLRDLLFSCSSIGFGYEMSRQSKALDPSFPGVRIYDLNQSVLTSMMAGAGLPYLGVCHGSDTPYIFNGLFPEGKMPESDQKLAWSMTGALINFAYTGNPSFPGDEHFNSWPESFPYVGSSDSPLPAKMNLHLIGGPLGTGSGVLEHKGDNPNVMIGVMQNSMGDGIEYGEMGSAASQIRQRVIAREKLLERRNNRNTLGSWAEKRVYFGSAEKVT</sequence>
<evidence type="ECO:0000313" key="1">
    <source>
        <dbReference type="EMBL" id="KAJ8125137.1"/>
    </source>
</evidence>
<gene>
    <name evidence="1" type="ORF">O1611_g8501</name>
</gene>
<name>A0ACC2JCB3_9PEZI</name>
<dbReference type="Proteomes" id="UP001153332">
    <property type="component" value="Unassembled WGS sequence"/>
</dbReference>
<keyword evidence="2" id="KW-1185">Reference proteome</keyword>
<protein>
    <submittedName>
        <fullName evidence="1">Uncharacterized protein</fullName>
    </submittedName>
</protein>
<reference evidence="1" key="1">
    <citation type="submission" date="2022-12" db="EMBL/GenBank/DDBJ databases">
        <title>Genome Sequence of Lasiodiplodia mahajangana.</title>
        <authorList>
            <person name="Buettner E."/>
        </authorList>
    </citation>
    <scope>NUCLEOTIDE SEQUENCE</scope>
    <source>
        <strain evidence="1">VT137</strain>
    </source>
</reference>
<accession>A0ACC2JCB3</accession>
<organism evidence="1 2">
    <name type="scientific">Lasiodiplodia mahajangana</name>
    <dbReference type="NCBI Taxonomy" id="1108764"/>
    <lineage>
        <taxon>Eukaryota</taxon>
        <taxon>Fungi</taxon>
        <taxon>Dikarya</taxon>
        <taxon>Ascomycota</taxon>
        <taxon>Pezizomycotina</taxon>
        <taxon>Dothideomycetes</taxon>
        <taxon>Dothideomycetes incertae sedis</taxon>
        <taxon>Botryosphaeriales</taxon>
        <taxon>Botryosphaeriaceae</taxon>
        <taxon>Lasiodiplodia</taxon>
    </lineage>
</organism>
<dbReference type="EMBL" id="JAPUUL010002546">
    <property type="protein sequence ID" value="KAJ8125137.1"/>
    <property type="molecule type" value="Genomic_DNA"/>
</dbReference>